<dbReference type="SUPFAM" id="SSF46785">
    <property type="entry name" value="Winged helix' DNA-binding domain"/>
    <property type="match status" value="1"/>
</dbReference>
<dbReference type="Pfam" id="PF00126">
    <property type="entry name" value="HTH_1"/>
    <property type="match status" value="1"/>
</dbReference>
<keyword evidence="3" id="KW-0238">DNA-binding</keyword>
<name>A0ABQ4TAU8_METOR</name>
<dbReference type="Gene3D" id="1.10.10.10">
    <property type="entry name" value="Winged helix-like DNA-binding domain superfamily/Winged helix DNA-binding domain"/>
    <property type="match status" value="1"/>
</dbReference>
<evidence type="ECO:0000313" key="6">
    <source>
        <dbReference type="EMBL" id="GJE27609.1"/>
    </source>
</evidence>
<dbReference type="PROSITE" id="PS50931">
    <property type="entry name" value="HTH_LYSR"/>
    <property type="match status" value="1"/>
</dbReference>
<keyword evidence="7" id="KW-1185">Reference proteome</keyword>
<reference evidence="6" key="2">
    <citation type="submission" date="2021-08" db="EMBL/GenBank/DDBJ databases">
        <authorList>
            <person name="Tani A."/>
            <person name="Ola A."/>
            <person name="Ogura Y."/>
            <person name="Katsura K."/>
            <person name="Hayashi T."/>
        </authorList>
    </citation>
    <scope>NUCLEOTIDE SEQUENCE</scope>
    <source>
        <strain evidence="6">NBRC 15689</strain>
    </source>
</reference>
<dbReference type="Gene3D" id="3.40.190.10">
    <property type="entry name" value="Periplasmic binding protein-like II"/>
    <property type="match status" value="2"/>
</dbReference>
<evidence type="ECO:0000256" key="2">
    <source>
        <dbReference type="ARBA" id="ARBA00023015"/>
    </source>
</evidence>
<dbReference type="InterPro" id="IPR005119">
    <property type="entry name" value="LysR_subst-bd"/>
</dbReference>
<organism evidence="6 7">
    <name type="scientific">Methylobacterium organophilum</name>
    <dbReference type="NCBI Taxonomy" id="410"/>
    <lineage>
        <taxon>Bacteria</taxon>
        <taxon>Pseudomonadati</taxon>
        <taxon>Pseudomonadota</taxon>
        <taxon>Alphaproteobacteria</taxon>
        <taxon>Hyphomicrobiales</taxon>
        <taxon>Methylobacteriaceae</taxon>
        <taxon>Methylobacterium</taxon>
    </lineage>
</organism>
<evidence type="ECO:0000256" key="3">
    <source>
        <dbReference type="ARBA" id="ARBA00023125"/>
    </source>
</evidence>
<dbReference type="Pfam" id="PF03466">
    <property type="entry name" value="LysR_substrate"/>
    <property type="match status" value="1"/>
</dbReference>
<sequence length="312" mass="34205">MIDRRWLPLNALRAFEAVGKHLSFTAGAQALHVTQSALSRHVASLEVLLECKLVERKPHGLILTPAGAALLPTISKSFDRLQDTMNEILRDGSGLVRTLRVHMPPSFLQHMAIPMLRDFRREFPNIPVDVSSSSVTGVPSRDLDIAVIYDRPRQGDAIRDLLWTVRVTPLCSPELARDSEGLDLAAFLAANELLHVRLDGQPRGFLWDAFAAQAGIGLNTERGLAFDTASLAVQYALSGAGVVLADIHMFADLIASGQLVQPYDTVCEDGHGYYLTFHPEDVTEPGIALFRAWMIERFTGPAKSGAHPVKDL</sequence>
<dbReference type="RefSeq" id="WP_238311407.1">
    <property type="nucleotide sequence ID" value="NZ_BPQV01000006.1"/>
</dbReference>
<dbReference type="InterPro" id="IPR058163">
    <property type="entry name" value="LysR-type_TF_proteobact-type"/>
</dbReference>
<dbReference type="SUPFAM" id="SSF53850">
    <property type="entry name" value="Periplasmic binding protein-like II"/>
    <property type="match status" value="1"/>
</dbReference>
<keyword evidence="2" id="KW-0805">Transcription regulation</keyword>
<evidence type="ECO:0000259" key="5">
    <source>
        <dbReference type="PROSITE" id="PS50931"/>
    </source>
</evidence>
<dbReference type="InterPro" id="IPR000847">
    <property type="entry name" value="LysR_HTH_N"/>
</dbReference>
<evidence type="ECO:0000256" key="1">
    <source>
        <dbReference type="ARBA" id="ARBA00009437"/>
    </source>
</evidence>
<dbReference type="Proteomes" id="UP001055156">
    <property type="component" value="Unassembled WGS sequence"/>
</dbReference>
<keyword evidence="4" id="KW-0804">Transcription</keyword>
<dbReference type="InterPro" id="IPR036390">
    <property type="entry name" value="WH_DNA-bd_sf"/>
</dbReference>
<gene>
    <name evidence="6" type="primary">gcvA_1</name>
    <name evidence="6" type="ORF">LKMONMHP_2469</name>
</gene>
<evidence type="ECO:0000313" key="7">
    <source>
        <dbReference type="Proteomes" id="UP001055156"/>
    </source>
</evidence>
<dbReference type="EMBL" id="BPQV01000006">
    <property type="protein sequence ID" value="GJE27609.1"/>
    <property type="molecule type" value="Genomic_DNA"/>
</dbReference>
<accession>A0ABQ4TAU8</accession>
<dbReference type="PRINTS" id="PR00039">
    <property type="entry name" value="HTHLYSR"/>
</dbReference>
<dbReference type="InterPro" id="IPR036388">
    <property type="entry name" value="WH-like_DNA-bd_sf"/>
</dbReference>
<protein>
    <submittedName>
        <fullName evidence="6">Glycine cleavage system transcriptional activator</fullName>
    </submittedName>
</protein>
<comment type="similarity">
    <text evidence="1">Belongs to the LysR transcriptional regulatory family.</text>
</comment>
<proteinExistence type="inferred from homology"/>
<feature type="domain" description="HTH lysR-type" evidence="5">
    <location>
        <begin position="7"/>
        <end position="64"/>
    </location>
</feature>
<evidence type="ECO:0000256" key="4">
    <source>
        <dbReference type="ARBA" id="ARBA00023163"/>
    </source>
</evidence>
<comment type="caution">
    <text evidence="6">The sequence shown here is derived from an EMBL/GenBank/DDBJ whole genome shotgun (WGS) entry which is preliminary data.</text>
</comment>
<reference evidence="6" key="1">
    <citation type="journal article" date="2021" name="Front. Microbiol.">
        <title>Comprehensive Comparative Genomics and Phenotyping of Methylobacterium Species.</title>
        <authorList>
            <person name="Alessa O."/>
            <person name="Ogura Y."/>
            <person name="Fujitani Y."/>
            <person name="Takami H."/>
            <person name="Hayashi T."/>
            <person name="Sahin N."/>
            <person name="Tani A."/>
        </authorList>
    </citation>
    <scope>NUCLEOTIDE SEQUENCE</scope>
    <source>
        <strain evidence="6">NBRC 15689</strain>
    </source>
</reference>
<dbReference type="PANTHER" id="PTHR30537:SF26">
    <property type="entry name" value="GLYCINE CLEAVAGE SYSTEM TRANSCRIPTIONAL ACTIVATOR"/>
    <property type="match status" value="1"/>
</dbReference>
<dbReference type="PANTHER" id="PTHR30537">
    <property type="entry name" value="HTH-TYPE TRANSCRIPTIONAL REGULATOR"/>
    <property type="match status" value="1"/>
</dbReference>